<dbReference type="EMBL" id="NART01000042">
    <property type="protein sequence ID" value="OTQ09421.1"/>
    <property type="molecule type" value="Genomic_DNA"/>
</dbReference>
<dbReference type="RefSeq" id="WP_086301475.1">
    <property type="nucleotide sequence ID" value="NZ_MZNE01000022.1"/>
</dbReference>
<dbReference type="EMBL" id="NARP01000033">
    <property type="protein sequence ID" value="OTP98340.1"/>
    <property type="molecule type" value="Genomic_DNA"/>
</dbReference>
<evidence type="ECO:0000313" key="1">
    <source>
        <dbReference type="EMBL" id="OTP98340.1"/>
    </source>
</evidence>
<evidence type="ECO:0000313" key="2">
    <source>
        <dbReference type="EMBL" id="OTQ09421.1"/>
    </source>
</evidence>
<reference evidence="3 4" key="1">
    <citation type="submission" date="2017-03" db="EMBL/GenBank/DDBJ databases">
        <title>Comparative genomics of honeybee gut symbionts reveal geographically distinct and subgroup specific antibiotic resistance.</title>
        <authorList>
            <person name="Ludvigsen J."/>
            <person name="Porcellato D."/>
            <person name="Labee-Lund T.M."/>
            <person name="Amdam G.V."/>
            <person name="Rudi K."/>
        </authorList>
    </citation>
    <scope>NUCLEOTIDE SEQUENCE [LARGE SCALE GENOMIC DNA]</scope>
    <source>
        <strain evidence="1 4">A-7-12</strain>
        <strain evidence="2 3">A-9-12</strain>
    </source>
</reference>
<dbReference type="Proteomes" id="UP000194977">
    <property type="component" value="Unassembled WGS sequence"/>
</dbReference>
<evidence type="ECO:0000313" key="3">
    <source>
        <dbReference type="Proteomes" id="UP000194800"/>
    </source>
</evidence>
<sequence length="61" mass="7342">MKEKRDDFLTNLTTEQRLIIAEFLEKFIKPQAETYRCHDGLSTYIAVHICHIQNHINKLRR</sequence>
<accession>A0A242NET9</accession>
<proteinExistence type="predicted"/>
<evidence type="ECO:0000313" key="4">
    <source>
        <dbReference type="Proteomes" id="UP000194977"/>
    </source>
</evidence>
<dbReference type="Proteomes" id="UP000194800">
    <property type="component" value="Unassembled WGS sequence"/>
</dbReference>
<keyword evidence="3" id="KW-1185">Reference proteome</keyword>
<name>A0A242NET9_9GAMM</name>
<protein>
    <submittedName>
        <fullName evidence="1">Uncharacterized protein</fullName>
    </submittedName>
</protein>
<organism evidence="1 4">
    <name type="scientific">Gilliamella apicola</name>
    <dbReference type="NCBI Taxonomy" id="1196095"/>
    <lineage>
        <taxon>Bacteria</taxon>
        <taxon>Pseudomonadati</taxon>
        <taxon>Pseudomonadota</taxon>
        <taxon>Gammaproteobacteria</taxon>
        <taxon>Orbales</taxon>
        <taxon>Orbaceae</taxon>
        <taxon>Gilliamella</taxon>
    </lineage>
</organism>
<comment type="caution">
    <text evidence="1">The sequence shown here is derived from an EMBL/GenBank/DDBJ whole genome shotgun (WGS) entry which is preliminary data.</text>
</comment>
<dbReference type="AlphaFoldDB" id="A0A242NET9"/>
<gene>
    <name evidence="2" type="ORF">B6C91_09225</name>
    <name evidence="1" type="ORF">B6D08_11395</name>
</gene>